<feature type="compositionally biased region" description="Low complexity" evidence="1">
    <location>
        <begin position="157"/>
        <end position="175"/>
    </location>
</feature>
<dbReference type="PROSITE" id="PS50076">
    <property type="entry name" value="DNAJ_2"/>
    <property type="match status" value="1"/>
</dbReference>
<dbReference type="Pfam" id="PF00226">
    <property type="entry name" value="DnaJ"/>
    <property type="match status" value="1"/>
</dbReference>
<dbReference type="PROSITE" id="PS00636">
    <property type="entry name" value="DNAJ_1"/>
    <property type="match status" value="1"/>
</dbReference>
<dbReference type="Proteomes" id="UP001180020">
    <property type="component" value="Unassembled WGS sequence"/>
</dbReference>
<dbReference type="PRINTS" id="PR00625">
    <property type="entry name" value="JDOMAIN"/>
</dbReference>
<gene>
    <name evidence="3" type="ORF">QJS10_CPB22g00499</name>
</gene>
<dbReference type="SUPFAM" id="SSF46565">
    <property type="entry name" value="Chaperone J-domain"/>
    <property type="match status" value="1"/>
</dbReference>
<sequence length="738" mass="83289">MECNRDEALRAKEIAERKFTTKDMLGAKKFALKAQTLYPELDGITQMLATLDVHMSAESKINGENDWYSILRVSASADEEAVKKQYRKLALLLHPDKNKSVGAEGAFKLVSEAWSVLSDRSRRSAYDQKRNIKGFSQKPPPPPSQSNNGFYNFTNNVSSGGTRVSRSSSKAAKAPPARPPKSETFWTVCNGCKMQYEYLRVYLNHNLLCPNCHEPFLAVETGAPPASNSYPSHHHHNSNHRNASHRPDSYNSQNFQWGPFSRTAGAASTMASSAAAVQAASVVHHTYEKVRREREEAQAAARREEALRRKTQSSRRVGPVPQKMGRPSKRRKSVDNGVCNGHVRNGVEQVGATKSFSADSESEQVNGFAVDPNGIRIARQSSCSARELSQFEIRNMLMDKAKADIRKKLNEWCEAAASKLAGKEKEKGKNKMKEKEKENDKEKEKENGTTAIHADGFGKNKSDRTKSNMKQVNVKKDTSDETEIGSDGEAPEPTAIDVPDPDFYDFDKDRTERSFEPNQVWATYDGEDGMPRYYAFIQKVISVNPFKIRISFLNSKSNSEFSPLNWVGSGFAKTCGEFRVSRYEISDAINAFSHKVKWEKRPRGVIQIVPCQGDVWALYRNWSPDWNEHTPDDVIYKYDMVEVLEDYTEEQGVSVIPLVKVEGFKTVFHRHLDPKEVKRIPREEMFRFSHRMPSYLLTGEEAHNAPKGCWELDPAATPLELLQVVTEAKEAEVEQAKE</sequence>
<accession>A0AAV9C275</accession>
<dbReference type="InterPro" id="IPR001623">
    <property type="entry name" value="DnaJ_domain"/>
</dbReference>
<feature type="compositionally biased region" description="Basic residues" evidence="1">
    <location>
        <begin position="232"/>
        <end position="244"/>
    </location>
</feature>
<dbReference type="AlphaFoldDB" id="A0AAV9C275"/>
<feature type="compositionally biased region" description="Basic and acidic residues" evidence="1">
    <location>
        <begin position="290"/>
        <end position="308"/>
    </location>
</feature>
<reference evidence="3" key="1">
    <citation type="journal article" date="2023" name="Nat. Commun.">
        <title>Diploid and tetraploid genomes of Acorus and the evolution of monocots.</title>
        <authorList>
            <person name="Ma L."/>
            <person name="Liu K.W."/>
            <person name="Li Z."/>
            <person name="Hsiao Y.Y."/>
            <person name="Qi Y."/>
            <person name="Fu T."/>
            <person name="Tang G.D."/>
            <person name="Zhang D."/>
            <person name="Sun W.H."/>
            <person name="Liu D.K."/>
            <person name="Li Y."/>
            <person name="Chen G.Z."/>
            <person name="Liu X.D."/>
            <person name="Liao X.Y."/>
            <person name="Jiang Y.T."/>
            <person name="Yu X."/>
            <person name="Hao Y."/>
            <person name="Huang J."/>
            <person name="Zhao X.W."/>
            <person name="Ke S."/>
            <person name="Chen Y.Y."/>
            <person name="Wu W.L."/>
            <person name="Hsu J.L."/>
            <person name="Lin Y.F."/>
            <person name="Huang M.D."/>
            <person name="Li C.Y."/>
            <person name="Huang L."/>
            <person name="Wang Z.W."/>
            <person name="Zhao X."/>
            <person name="Zhong W.Y."/>
            <person name="Peng D.H."/>
            <person name="Ahmad S."/>
            <person name="Lan S."/>
            <person name="Zhang J.S."/>
            <person name="Tsai W.C."/>
            <person name="Van de Peer Y."/>
            <person name="Liu Z.J."/>
        </authorList>
    </citation>
    <scope>NUCLEOTIDE SEQUENCE</scope>
    <source>
        <strain evidence="3">CP</strain>
    </source>
</reference>
<dbReference type="Pfam" id="PF23551">
    <property type="entry name" value="Zn_ribbon_20"/>
    <property type="match status" value="1"/>
</dbReference>
<organism evidence="3 4">
    <name type="scientific">Acorus calamus</name>
    <name type="common">Sweet flag</name>
    <dbReference type="NCBI Taxonomy" id="4465"/>
    <lineage>
        <taxon>Eukaryota</taxon>
        <taxon>Viridiplantae</taxon>
        <taxon>Streptophyta</taxon>
        <taxon>Embryophyta</taxon>
        <taxon>Tracheophyta</taxon>
        <taxon>Spermatophyta</taxon>
        <taxon>Magnoliopsida</taxon>
        <taxon>Liliopsida</taxon>
        <taxon>Acoraceae</taxon>
        <taxon>Acorus</taxon>
    </lineage>
</organism>
<feature type="domain" description="J" evidence="2">
    <location>
        <begin position="66"/>
        <end position="130"/>
    </location>
</feature>
<dbReference type="PANTHER" id="PTHR44137:SF32">
    <property type="entry name" value="DNAJ HEAT SHOCK AMINO-TERMINAL DOMAIN PROTEIN"/>
    <property type="match status" value="1"/>
</dbReference>
<feature type="region of interest" description="Disordered" evidence="1">
    <location>
        <begin position="125"/>
        <end position="181"/>
    </location>
</feature>
<dbReference type="InterPro" id="IPR018253">
    <property type="entry name" value="DnaJ_domain_CS"/>
</dbReference>
<feature type="compositionally biased region" description="Acidic residues" evidence="1">
    <location>
        <begin position="480"/>
        <end position="490"/>
    </location>
</feature>
<dbReference type="EMBL" id="JAUJYO010000022">
    <property type="protein sequence ID" value="KAK1282466.1"/>
    <property type="molecule type" value="Genomic_DNA"/>
</dbReference>
<dbReference type="Pfam" id="PF11926">
    <property type="entry name" value="DUF3444"/>
    <property type="match status" value="1"/>
</dbReference>
<proteinExistence type="predicted"/>
<evidence type="ECO:0000259" key="2">
    <source>
        <dbReference type="PROSITE" id="PS50076"/>
    </source>
</evidence>
<dbReference type="CDD" id="cd06257">
    <property type="entry name" value="DnaJ"/>
    <property type="match status" value="1"/>
</dbReference>
<feature type="compositionally biased region" description="Basic and acidic residues" evidence="1">
    <location>
        <begin position="421"/>
        <end position="447"/>
    </location>
</feature>
<comment type="caution">
    <text evidence="3">The sequence shown here is derived from an EMBL/GenBank/DDBJ whole genome shotgun (WGS) entry which is preliminary data.</text>
</comment>
<feature type="region of interest" description="Disordered" evidence="1">
    <location>
        <begin position="290"/>
        <end position="337"/>
    </location>
</feature>
<dbReference type="GO" id="GO:0005783">
    <property type="term" value="C:endoplasmic reticulum"/>
    <property type="evidence" value="ECO:0007669"/>
    <property type="project" value="UniProtKB-ARBA"/>
</dbReference>
<reference evidence="3" key="2">
    <citation type="submission" date="2023-06" db="EMBL/GenBank/DDBJ databases">
        <authorList>
            <person name="Ma L."/>
            <person name="Liu K.-W."/>
            <person name="Li Z."/>
            <person name="Hsiao Y.-Y."/>
            <person name="Qi Y."/>
            <person name="Fu T."/>
            <person name="Tang G."/>
            <person name="Zhang D."/>
            <person name="Sun W.-H."/>
            <person name="Liu D.-K."/>
            <person name="Li Y."/>
            <person name="Chen G.-Z."/>
            <person name="Liu X.-D."/>
            <person name="Liao X.-Y."/>
            <person name="Jiang Y.-T."/>
            <person name="Yu X."/>
            <person name="Hao Y."/>
            <person name="Huang J."/>
            <person name="Zhao X.-W."/>
            <person name="Ke S."/>
            <person name="Chen Y.-Y."/>
            <person name="Wu W.-L."/>
            <person name="Hsu J.-L."/>
            <person name="Lin Y.-F."/>
            <person name="Huang M.-D."/>
            <person name="Li C.-Y."/>
            <person name="Huang L."/>
            <person name="Wang Z.-W."/>
            <person name="Zhao X."/>
            <person name="Zhong W.-Y."/>
            <person name="Peng D.-H."/>
            <person name="Ahmad S."/>
            <person name="Lan S."/>
            <person name="Zhang J.-S."/>
            <person name="Tsai W.-C."/>
            <person name="Van De Peer Y."/>
            <person name="Liu Z.-J."/>
        </authorList>
    </citation>
    <scope>NUCLEOTIDE SEQUENCE</scope>
    <source>
        <strain evidence="3">CP</strain>
        <tissue evidence="3">Leaves</tissue>
    </source>
</reference>
<dbReference type="InterPro" id="IPR024593">
    <property type="entry name" value="DUF3444"/>
</dbReference>
<evidence type="ECO:0000313" key="4">
    <source>
        <dbReference type="Proteomes" id="UP001180020"/>
    </source>
</evidence>
<feature type="region of interest" description="Disordered" evidence="1">
    <location>
        <begin position="421"/>
        <end position="501"/>
    </location>
</feature>
<evidence type="ECO:0000313" key="3">
    <source>
        <dbReference type="EMBL" id="KAK1282466.1"/>
    </source>
</evidence>
<feature type="compositionally biased region" description="Basic and acidic residues" evidence="1">
    <location>
        <begin position="456"/>
        <end position="466"/>
    </location>
</feature>
<keyword evidence="4" id="KW-1185">Reference proteome</keyword>
<dbReference type="Gene3D" id="1.10.287.110">
    <property type="entry name" value="DnaJ domain"/>
    <property type="match status" value="1"/>
</dbReference>
<protein>
    <recommendedName>
        <fullName evidence="2">J domain-containing protein</fullName>
    </recommendedName>
</protein>
<feature type="region of interest" description="Disordered" evidence="1">
    <location>
        <begin position="227"/>
        <end position="256"/>
    </location>
</feature>
<dbReference type="InterPro" id="IPR036869">
    <property type="entry name" value="J_dom_sf"/>
</dbReference>
<dbReference type="PANTHER" id="PTHR44137">
    <property type="entry name" value="BNAC03G44070D PROTEIN"/>
    <property type="match status" value="1"/>
</dbReference>
<dbReference type="InterPro" id="IPR056988">
    <property type="entry name" value="Zn_ribbon_pln"/>
</dbReference>
<name>A0AAV9C275_ACOCL</name>
<evidence type="ECO:0000256" key="1">
    <source>
        <dbReference type="SAM" id="MobiDB-lite"/>
    </source>
</evidence>
<dbReference type="SMART" id="SM00271">
    <property type="entry name" value="DnaJ"/>
    <property type="match status" value="1"/>
</dbReference>